<keyword evidence="5" id="KW-0862">Zinc</keyword>
<feature type="domain" description="C2H2-type" evidence="13">
    <location>
        <begin position="536"/>
        <end position="565"/>
    </location>
</feature>
<organism evidence="14 15">
    <name type="scientific">Mya arenaria</name>
    <name type="common">Soft-shell clam</name>
    <dbReference type="NCBI Taxonomy" id="6604"/>
    <lineage>
        <taxon>Eukaryota</taxon>
        <taxon>Metazoa</taxon>
        <taxon>Spiralia</taxon>
        <taxon>Lophotrochozoa</taxon>
        <taxon>Mollusca</taxon>
        <taxon>Bivalvia</taxon>
        <taxon>Autobranchia</taxon>
        <taxon>Heteroconchia</taxon>
        <taxon>Euheterodonta</taxon>
        <taxon>Imparidentia</taxon>
        <taxon>Neoheterodontei</taxon>
        <taxon>Myida</taxon>
        <taxon>Myoidea</taxon>
        <taxon>Myidae</taxon>
        <taxon>Mya</taxon>
    </lineage>
</organism>
<keyword evidence="7" id="KW-0238">DNA-binding</keyword>
<dbReference type="SUPFAM" id="SSF57667">
    <property type="entry name" value="beta-beta-alpha zinc fingers"/>
    <property type="match status" value="6"/>
</dbReference>
<feature type="region of interest" description="Disordered" evidence="12">
    <location>
        <begin position="242"/>
        <end position="278"/>
    </location>
</feature>
<keyword evidence="6" id="KW-0805">Transcription regulation</keyword>
<feature type="domain" description="C2H2-type" evidence="13">
    <location>
        <begin position="680"/>
        <end position="710"/>
    </location>
</feature>
<gene>
    <name evidence="14" type="ORF">MAR_026801</name>
</gene>
<keyword evidence="9" id="KW-0539">Nucleus</keyword>
<dbReference type="PRINTS" id="PR00930">
    <property type="entry name" value="HIGHMOBLTYIY"/>
</dbReference>
<dbReference type="EMBL" id="CP111019">
    <property type="protein sequence ID" value="WAR12621.1"/>
    <property type="molecule type" value="Genomic_DNA"/>
</dbReference>
<dbReference type="Proteomes" id="UP001164746">
    <property type="component" value="Chromosome 8"/>
</dbReference>
<evidence type="ECO:0000256" key="1">
    <source>
        <dbReference type="ARBA" id="ARBA00004123"/>
    </source>
</evidence>
<dbReference type="InterPro" id="IPR036236">
    <property type="entry name" value="Znf_C2H2_sf"/>
</dbReference>
<dbReference type="InterPro" id="IPR051061">
    <property type="entry name" value="Zinc_finger_trans_reg"/>
</dbReference>
<evidence type="ECO:0000256" key="10">
    <source>
        <dbReference type="PROSITE-ProRule" id="PRU00042"/>
    </source>
</evidence>
<keyword evidence="4 10" id="KW-0863">Zinc-finger</keyword>
<dbReference type="PANTHER" id="PTHR46179">
    <property type="entry name" value="ZINC FINGER PROTEIN"/>
    <property type="match status" value="1"/>
</dbReference>
<evidence type="ECO:0000259" key="13">
    <source>
        <dbReference type="PROSITE" id="PS50157"/>
    </source>
</evidence>
<keyword evidence="8" id="KW-0804">Transcription</keyword>
<evidence type="ECO:0000256" key="8">
    <source>
        <dbReference type="ARBA" id="ARBA00023163"/>
    </source>
</evidence>
<feature type="compositionally biased region" description="Basic residues" evidence="12">
    <location>
        <begin position="1019"/>
        <end position="1030"/>
    </location>
</feature>
<reference evidence="14" key="1">
    <citation type="submission" date="2022-11" db="EMBL/GenBank/DDBJ databases">
        <title>Centuries of genome instability and evolution in soft-shell clam transmissible cancer (bioRxiv).</title>
        <authorList>
            <person name="Hart S.F.M."/>
            <person name="Yonemitsu M.A."/>
            <person name="Giersch R.M."/>
            <person name="Beal B.F."/>
            <person name="Arriagada G."/>
            <person name="Davis B.W."/>
            <person name="Ostrander E.A."/>
            <person name="Goff S.P."/>
            <person name="Metzger M.J."/>
        </authorList>
    </citation>
    <scope>NUCLEOTIDE SEQUENCE</scope>
    <source>
        <strain evidence="14">MELC-2E11</strain>
        <tissue evidence="14">Siphon/mantle</tissue>
    </source>
</reference>
<feature type="domain" description="C2H2-type" evidence="13">
    <location>
        <begin position="566"/>
        <end position="594"/>
    </location>
</feature>
<feature type="domain" description="C2H2-type" evidence="13">
    <location>
        <begin position="508"/>
        <end position="535"/>
    </location>
</feature>
<feature type="region of interest" description="Disordered" evidence="12">
    <location>
        <begin position="972"/>
        <end position="992"/>
    </location>
</feature>
<feature type="compositionally biased region" description="Basic residues" evidence="12">
    <location>
        <begin position="337"/>
        <end position="348"/>
    </location>
</feature>
<feature type="compositionally biased region" description="Acidic residues" evidence="12">
    <location>
        <begin position="257"/>
        <end position="278"/>
    </location>
</feature>
<feature type="domain" description="C2H2-type" evidence="13">
    <location>
        <begin position="480"/>
        <end position="507"/>
    </location>
</feature>
<feature type="region of interest" description="Disordered" evidence="12">
    <location>
        <begin position="1019"/>
        <end position="1057"/>
    </location>
</feature>
<feature type="region of interest" description="Disordered" evidence="12">
    <location>
        <begin position="1143"/>
        <end position="1162"/>
    </location>
</feature>
<keyword evidence="2" id="KW-0479">Metal-binding</keyword>
<dbReference type="PRINTS" id="PR00929">
    <property type="entry name" value="ATHOOK"/>
</dbReference>
<keyword evidence="11" id="KW-0175">Coiled coil</keyword>
<feature type="region of interest" description="Disordered" evidence="12">
    <location>
        <begin position="329"/>
        <end position="348"/>
    </location>
</feature>
<feature type="domain" description="C2H2-type" evidence="13">
    <location>
        <begin position="421"/>
        <end position="451"/>
    </location>
</feature>
<comment type="subcellular location">
    <subcellularLocation>
        <location evidence="1">Nucleus</location>
    </subcellularLocation>
</comment>
<evidence type="ECO:0000256" key="7">
    <source>
        <dbReference type="ARBA" id="ARBA00023125"/>
    </source>
</evidence>
<dbReference type="Pfam" id="PF00096">
    <property type="entry name" value="zf-C2H2"/>
    <property type="match status" value="4"/>
</dbReference>
<feature type="compositionally biased region" description="Basic residues" evidence="12">
    <location>
        <begin position="84"/>
        <end position="94"/>
    </location>
</feature>
<dbReference type="SMART" id="SM00355">
    <property type="entry name" value="ZnF_C2H2"/>
    <property type="match status" value="12"/>
</dbReference>
<evidence type="ECO:0000256" key="5">
    <source>
        <dbReference type="ARBA" id="ARBA00022833"/>
    </source>
</evidence>
<dbReference type="PANTHER" id="PTHR46179:SF13">
    <property type="entry name" value="C2H2-TYPE DOMAIN-CONTAINING PROTEIN"/>
    <property type="match status" value="1"/>
</dbReference>
<dbReference type="InterPro" id="IPR013087">
    <property type="entry name" value="Znf_C2H2_type"/>
</dbReference>
<dbReference type="PROSITE" id="PS50157">
    <property type="entry name" value="ZINC_FINGER_C2H2_2"/>
    <property type="match status" value="9"/>
</dbReference>
<evidence type="ECO:0000256" key="11">
    <source>
        <dbReference type="SAM" id="Coils"/>
    </source>
</evidence>
<protein>
    <submittedName>
        <fullName evidence="14">ZFP26-like protein</fullName>
    </submittedName>
</protein>
<evidence type="ECO:0000313" key="15">
    <source>
        <dbReference type="Proteomes" id="UP001164746"/>
    </source>
</evidence>
<evidence type="ECO:0000256" key="12">
    <source>
        <dbReference type="SAM" id="MobiDB-lite"/>
    </source>
</evidence>
<feature type="coiled-coil region" evidence="11">
    <location>
        <begin position="689"/>
        <end position="716"/>
    </location>
</feature>
<feature type="domain" description="C2H2-type" evidence="13">
    <location>
        <begin position="595"/>
        <end position="622"/>
    </location>
</feature>
<feature type="compositionally biased region" description="Basic and acidic residues" evidence="12">
    <location>
        <begin position="943"/>
        <end position="959"/>
    </location>
</feature>
<feature type="compositionally biased region" description="Basic residues" evidence="12">
    <location>
        <begin position="1038"/>
        <end position="1057"/>
    </location>
</feature>
<feature type="domain" description="C2H2-type" evidence="13">
    <location>
        <begin position="452"/>
        <end position="479"/>
    </location>
</feature>
<feature type="region of interest" description="Disordered" evidence="12">
    <location>
        <begin position="928"/>
        <end position="959"/>
    </location>
</feature>
<evidence type="ECO:0000256" key="9">
    <source>
        <dbReference type="ARBA" id="ARBA00023242"/>
    </source>
</evidence>
<proteinExistence type="predicted"/>
<keyword evidence="15" id="KW-1185">Reference proteome</keyword>
<name>A0ABY7EV78_MYAAR</name>
<accession>A0ABY7EV78</accession>
<evidence type="ECO:0000256" key="6">
    <source>
        <dbReference type="ARBA" id="ARBA00023015"/>
    </source>
</evidence>
<feature type="region of interest" description="Disordered" evidence="12">
    <location>
        <begin position="1096"/>
        <end position="1115"/>
    </location>
</feature>
<dbReference type="PROSITE" id="PS00028">
    <property type="entry name" value="ZINC_FINGER_C2H2_1"/>
    <property type="match status" value="4"/>
</dbReference>
<evidence type="ECO:0000256" key="2">
    <source>
        <dbReference type="ARBA" id="ARBA00022723"/>
    </source>
</evidence>
<evidence type="ECO:0000313" key="14">
    <source>
        <dbReference type="EMBL" id="WAR12621.1"/>
    </source>
</evidence>
<evidence type="ECO:0000256" key="4">
    <source>
        <dbReference type="ARBA" id="ARBA00022771"/>
    </source>
</evidence>
<feature type="domain" description="C2H2-type" evidence="13">
    <location>
        <begin position="623"/>
        <end position="645"/>
    </location>
</feature>
<dbReference type="InterPro" id="IPR000116">
    <property type="entry name" value="HMGA"/>
</dbReference>
<keyword evidence="3" id="KW-0677">Repeat</keyword>
<evidence type="ECO:0000256" key="3">
    <source>
        <dbReference type="ARBA" id="ARBA00022737"/>
    </source>
</evidence>
<dbReference type="Gene3D" id="3.30.160.60">
    <property type="entry name" value="Classic Zinc Finger"/>
    <property type="match status" value="8"/>
</dbReference>
<feature type="region of interest" description="Disordered" evidence="12">
    <location>
        <begin position="58"/>
        <end position="104"/>
    </location>
</feature>
<dbReference type="InterPro" id="IPR017956">
    <property type="entry name" value="AT_hook_DNA-bd_motif"/>
</dbReference>
<sequence>PEVNAGLRPVALNKSSEVCNIPRSEPTNISQENVLTLDFSNIEEPVSDGKTTIQIEKRPRGRPKVNRGKTEPVSDGKTTIQIGKRPRGRPKVNRGKTEPVSDGKTTIQIEKRPRGRPKVNCGKTDKLMIKQTEKTSGADGTISEKSANVTKLREKSVERIESTMETCLANKVTQFKLKYCTKPCSLKLHRVENVYRSYGNVKIDLYPVKDTSETYLKNASVILKPSYKRKLIKKKIKASPKCKKETNENQQVKLENEGEEPEEVDSVVEDSIPSDDENDVDFDPWKYVEAVYLGDRKDREKRACTANLNLNQYQLEEVNISDDYFLAKEPKRETSTSKKKPKVQRVKRTRSIPGFRMKRKSEDSLKCRLCPYVGVSKLDRAQHTVQAHPTKKCKLCDKLLRAESDFYYYHMTKMHGGEKHFKCDFENCSYASSNKQDLRKHKRHVHSTEFKYVCDICGHRSNYERNIKYHKIKHSNERPFPCSLCPYRAKQRQDLAQHMLTHSHEKPLKCDTCDFTCKRNWELTSHRLSHSDVKPFKCNHPGCTAATKTNSDLVKHMRTHKTIRDFICHLCQKGYKDKASLNKHVRFVHVGEKKFECDNCGNKFKSKISLKKHMMVHADIRPFKCNICGHRVRTRRYLAIHMVTHDLSSRPYVCPLCPFGAPDPMNLLPHIGAYHSEYCYFCELCRKPFKRYRQLLNHLEREREHSREEVEKMRSNTDIDMSLLNIEIVNDDDEDRKPLAESQELTDETKKAIIGDINVQKECKIDAEADTGHAKIEPESEVDQAILTDIKTEPLEDVMHETVSQNFMESDQDKPLCVNDSDGKKIVLIALYGDLRLSLATKGFAFNYDKNGKKPKTWFMDYKLMNQEDAEKQKKYLRKTGVLPPIPRGHPPKGYKRLSKFLKNRRKKFEEHKKKRVTIRKRKLEVGSDSEEEVSLNKPKRVKREDVSKALQEKTSEGKNVKNKVITKARGRKRINPNKDQTLTKSGRKRKSVAKLKVAKKSKTVQSVKKDVLKVSRKAKTVKASPKTKKGNLDVKSKAKKAVPLKKKKSPTKKGKKNVLKVKIGHGKGGDDAERNSFAALESIISEVSHLDNLKIGAKQSSSPKKQGKAKGNVKAGEPKYKYVPVKPPKKRKLPAPDQVEEFVEHSGKNKRVKQVARKSTTPVVNTQPIHDMVVESETMNFESALIGGIKQEVDLQQDMINGAQLLIIHPGQGGDGVTPVLLQKVDSYEDDQQLDDLGEHGFLVTVNEGHMRAKSMSRESQPDVKDFIVETNIDNEDEVGEDKNNLDKNIDTVKVKQELTDE</sequence>
<feature type="non-terminal residue" evidence="14">
    <location>
        <position position="1"/>
    </location>
</feature>